<comment type="caution">
    <text evidence="1">The sequence shown here is derived from an EMBL/GenBank/DDBJ whole genome shotgun (WGS) entry which is preliminary data.</text>
</comment>
<proteinExistence type="predicted"/>
<gene>
    <name evidence="1" type="ORF">TNIN_220051</name>
</gene>
<dbReference type="EMBL" id="BMAV01002454">
    <property type="protein sequence ID" value="GFY41352.1"/>
    <property type="molecule type" value="Genomic_DNA"/>
</dbReference>
<name>A0A8X6WVH8_9ARAC</name>
<accession>A0A8X6WVH8</accession>
<protein>
    <submittedName>
        <fullName evidence="1">Uncharacterized protein</fullName>
    </submittedName>
</protein>
<keyword evidence="2" id="KW-1185">Reference proteome</keyword>
<sequence>MPVHNFPKAVLEKKILDFSARDEEDVSHALEIVQDSPNKSWRLPGNQSLPLFLYSQELVLTSPPFFIRSFSEEETAILSVICVFVCPSNEGGLSGKSLGDLTSAFFIAFFKRFVVAEVKTLRDLLRSRETQILMELAEISEKSSPS</sequence>
<evidence type="ECO:0000313" key="1">
    <source>
        <dbReference type="EMBL" id="GFY41352.1"/>
    </source>
</evidence>
<organism evidence="1 2">
    <name type="scientific">Trichonephila inaurata madagascariensis</name>
    <dbReference type="NCBI Taxonomy" id="2747483"/>
    <lineage>
        <taxon>Eukaryota</taxon>
        <taxon>Metazoa</taxon>
        <taxon>Ecdysozoa</taxon>
        <taxon>Arthropoda</taxon>
        <taxon>Chelicerata</taxon>
        <taxon>Arachnida</taxon>
        <taxon>Araneae</taxon>
        <taxon>Araneomorphae</taxon>
        <taxon>Entelegynae</taxon>
        <taxon>Araneoidea</taxon>
        <taxon>Nephilidae</taxon>
        <taxon>Trichonephila</taxon>
        <taxon>Trichonephila inaurata</taxon>
    </lineage>
</organism>
<dbReference type="Proteomes" id="UP000886998">
    <property type="component" value="Unassembled WGS sequence"/>
</dbReference>
<dbReference type="AlphaFoldDB" id="A0A8X6WVH8"/>
<evidence type="ECO:0000313" key="2">
    <source>
        <dbReference type="Proteomes" id="UP000886998"/>
    </source>
</evidence>
<reference evidence="1" key="1">
    <citation type="submission" date="2020-08" db="EMBL/GenBank/DDBJ databases">
        <title>Multicomponent nature underlies the extraordinary mechanical properties of spider dragline silk.</title>
        <authorList>
            <person name="Kono N."/>
            <person name="Nakamura H."/>
            <person name="Mori M."/>
            <person name="Yoshida Y."/>
            <person name="Ohtoshi R."/>
            <person name="Malay A.D."/>
            <person name="Moran D.A.P."/>
            <person name="Tomita M."/>
            <person name="Numata K."/>
            <person name="Arakawa K."/>
        </authorList>
    </citation>
    <scope>NUCLEOTIDE SEQUENCE</scope>
</reference>